<dbReference type="GO" id="GO:0036402">
    <property type="term" value="F:proteasome-activating activity"/>
    <property type="evidence" value="ECO:0007669"/>
    <property type="project" value="UniProtKB-EC"/>
</dbReference>
<evidence type="ECO:0000256" key="2">
    <source>
        <dbReference type="ARBA" id="ARBA00022840"/>
    </source>
</evidence>
<dbReference type="Proteomes" id="UP001596119">
    <property type="component" value="Unassembled WGS sequence"/>
</dbReference>
<dbReference type="HAMAP" id="MF_02112">
    <property type="entry name" value="ARC_ATPase"/>
    <property type="match status" value="1"/>
</dbReference>
<dbReference type="Gene3D" id="3.40.50.300">
    <property type="entry name" value="P-loop containing nucleotide triphosphate hydrolases"/>
    <property type="match status" value="1"/>
</dbReference>
<keyword evidence="7" id="KW-0647">Proteasome</keyword>
<dbReference type="RefSeq" id="WP_379562977.1">
    <property type="nucleotide sequence ID" value="NZ_JBHSQK010000001.1"/>
</dbReference>
<evidence type="ECO:0000256" key="1">
    <source>
        <dbReference type="ARBA" id="ARBA00022741"/>
    </source>
</evidence>
<evidence type="ECO:0000313" key="8">
    <source>
        <dbReference type="Proteomes" id="UP001596119"/>
    </source>
</evidence>
<dbReference type="EMBL" id="JBHSQK010000001">
    <property type="protein sequence ID" value="MFC5946674.1"/>
    <property type="molecule type" value="Genomic_DNA"/>
</dbReference>
<keyword evidence="8" id="KW-1185">Reference proteome</keyword>
<feature type="binding site" evidence="4">
    <location>
        <begin position="272"/>
        <end position="277"/>
    </location>
    <ligand>
        <name>ATP</name>
        <dbReference type="ChEBI" id="CHEBI:30616"/>
    </ligand>
</feature>
<protein>
    <recommendedName>
        <fullName evidence="4">AAA ATPase forming ring-shaped complexes</fullName>
        <shortName evidence="4">ARC</shortName>
    </recommendedName>
</protein>
<dbReference type="NCBIfam" id="TIGR03689">
    <property type="entry name" value="pup_AAA"/>
    <property type="match status" value="1"/>
</dbReference>
<dbReference type="InterPro" id="IPR003959">
    <property type="entry name" value="ATPase_AAA_core"/>
</dbReference>
<dbReference type="Gene3D" id="1.20.5.170">
    <property type="match status" value="1"/>
</dbReference>
<dbReference type="Gene3D" id="2.40.50.140">
    <property type="entry name" value="Nucleic acid-binding proteins"/>
    <property type="match status" value="2"/>
</dbReference>
<proteinExistence type="inferred from homology"/>
<name>A0ABW1I1R5_9PSEU</name>
<dbReference type="Pfam" id="PF17758">
    <property type="entry name" value="Prot_ATP_ID_OB_N"/>
    <property type="match status" value="1"/>
</dbReference>
<comment type="caution">
    <text evidence="7">The sequence shown here is derived from an EMBL/GenBank/DDBJ whole genome shotgun (WGS) entry which is preliminary data.</text>
</comment>
<dbReference type="PANTHER" id="PTHR23077:SF144">
    <property type="entry name" value="PROTEASOME-ASSOCIATED ATPASE"/>
    <property type="match status" value="1"/>
</dbReference>
<evidence type="ECO:0000256" key="4">
    <source>
        <dbReference type="HAMAP-Rule" id="MF_02112"/>
    </source>
</evidence>
<reference evidence="8" key="1">
    <citation type="journal article" date="2019" name="Int. J. Syst. Evol. Microbiol.">
        <title>The Global Catalogue of Microorganisms (GCM) 10K type strain sequencing project: providing services to taxonomists for standard genome sequencing and annotation.</title>
        <authorList>
            <consortium name="The Broad Institute Genomics Platform"/>
            <consortium name="The Broad Institute Genome Sequencing Center for Infectious Disease"/>
            <person name="Wu L."/>
            <person name="Ma J."/>
        </authorList>
    </citation>
    <scope>NUCLEOTIDE SEQUENCE [LARGE SCALE GENOMIC DNA]</scope>
    <source>
        <strain evidence="8">CGMCC 4.7397</strain>
    </source>
</reference>
<dbReference type="Pfam" id="PF00004">
    <property type="entry name" value="AAA"/>
    <property type="match status" value="1"/>
</dbReference>
<dbReference type="PROSITE" id="PS00674">
    <property type="entry name" value="AAA"/>
    <property type="match status" value="1"/>
</dbReference>
<feature type="domain" description="AAA+ ATPase" evidence="6">
    <location>
        <begin position="261"/>
        <end position="417"/>
    </location>
</feature>
<evidence type="ECO:0000256" key="3">
    <source>
        <dbReference type="ARBA" id="ARBA00023054"/>
    </source>
</evidence>
<dbReference type="InterPro" id="IPR003960">
    <property type="entry name" value="ATPase_AAA_CS"/>
</dbReference>
<dbReference type="Gene3D" id="1.10.8.60">
    <property type="match status" value="1"/>
</dbReference>
<dbReference type="InterPro" id="IPR003593">
    <property type="entry name" value="AAA+_ATPase"/>
</dbReference>
<dbReference type="GO" id="GO:0000502">
    <property type="term" value="C:proteasome complex"/>
    <property type="evidence" value="ECO:0007669"/>
    <property type="project" value="UniProtKB-KW"/>
</dbReference>
<comment type="similarity">
    <text evidence="4 5">Belongs to the AAA ATPase family.</text>
</comment>
<accession>A0ABW1I1R5</accession>
<dbReference type="InterPro" id="IPR022482">
    <property type="entry name" value="Proteasome_ATPase"/>
</dbReference>
<dbReference type="SUPFAM" id="SSF52540">
    <property type="entry name" value="P-loop containing nucleoside triphosphate hydrolases"/>
    <property type="match status" value="1"/>
</dbReference>
<evidence type="ECO:0000313" key="7">
    <source>
        <dbReference type="EMBL" id="MFC5946674.1"/>
    </source>
</evidence>
<keyword evidence="3 4" id="KW-0175">Coiled coil</keyword>
<dbReference type="InterPro" id="IPR027417">
    <property type="entry name" value="P-loop_NTPase"/>
</dbReference>
<keyword evidence="1 4" id="KW-0547">Nucleotide-binding</keyword>
<dbReference type="InterPro" id="IPR012340">
    <property type="entry name" value="NA-bd_OB-fold"/>
</dbReference>
<dbReference type="InterPro" id="IPR041626">
    <property type="entry name" value="Prot_ATP_ID_OB_N"/>
</dbReference>
<dbReference type="PANTHER" id="PTHR23077">
    <property type="entry name" value="AAA-FAMILY ATPASE"/>
    <property type="match status" value="1"/>
</dbReference>
<evidence type="ECO:0000256" key="5">
    <source>
        <dbReference type="RuleBase" id="RU003651"/>
    </source>
</evidence>
<evidence type="ECO:0000259" key="6">
    <source>
        <dbReference type="SMART" id="SM00382"/>
    </source>
</evidence>
<keyword evidence="2 4" id="KW-0067">ATP-binding</keyword>
<gene>
    <name evidence="4 7" type="primary">arc</name>
    <name evidence="7" type="ORF">ACFQH9_00095</name>
</gene>
<dbReference type="InterPro" id="IPR050168">
    <property type="entry name" value="AAA_ATPase_domain"/>
</dbReference>
<comment type="subunit">
    <text evidence="4">Homohexamer. Assembles into a hexameric ring structure.</text>
</comment>
<dbReference type="Pfam" id="PF16450">
    <property type="entry name" value="Prot_ATP_ID_OB_C"/>
    <property type="match status" value="1"/>
</dbReference>
<organism evidence="7 8">
    <name type="scientific">Pseudonocardia lutea</name>
    <dbReference type="NCBI Taxonomy" id="2172015"/>
    <lineage>
        <taxon>Bacteria</taxon>
        <taxon>Bacillati</taxon>
        <taxon>Actinomycetota</taxon>
        <taxon>Actinomycetes</taxon>
        <taxon>Pseudonocardiales</taxon>
        <taxon>Pseudonocardiaceae</taxon>
        <taxon>Pseudonocardia</taxon>
    </lineage>
</organism>
<dbReference type="InterPro" id="IPR032501">
    <property type="entry name" value="Prot_ATP_ID_OB_2nd"/>
</dbReference>
<dbReference type="SMART" id="SM00382">
    <property type="entry name" value="AAA"/>
    <property type="match status" value="1"/>
</dbReference>
<sequence>MSPAEAAAQIRYLEEEVAMLRRKLTESPRHARLLEQRLAESASRLSQLSARNEKLTETLKEARSQLVALREEVDRLAQPPSGYGVYLTSYEDNTVDVFTSGRRMRVAVSPAVELDTLRSGQSVRLNEALTVVEAGDWEKIGEVCGLREVLAEPRDGLAGRALVVGHADEERVVWLAAPLFDESDPDFVALKPGDSLLVDTKAGYAYERVPKAEVEDLVLEEVPDVGYEDIGGLFRQIEQIRDAVELPFLHAELFTEYELRPPKGVLLYGPPGCGKTLIAKAVANSLAKKIAAQRGDDPNEGRAFFLNIKGPELLNKFVGETERHIRLIFQRAREKASAGTPVIVFFDEMDSIFRTRGSGVSSDVETTIVPQLLAEIDGVEGLENVIVIGASNREDMIDPAILRPGRLDVKIKIERPDAEAAQDIFSKYITDTLPVHEEDLAEFGGNRKACVDAMIQRVVERMYDESEENRFLEVTYANGDKETLYFKDFNSGAMIQNIVDRAKKSAIKSVLETGQRGVRVTHLLSAIVDEFAENEDLPNTTNPDDWARISGKKGERIVYIRTLVTGKNEATGRAIDTASNTGQYL</sequence>
<keyword evidence="7" id="KW-0413">Isomerase</keyword>
<feature type="coiled-coil region" evidence="4">
    <location>
        <begin position="31"/>
        <end position="72"/>
    </location>
</feature>